<sequence>MEWQLEKLINNVLTRQGGSSGTCSEVSPNNPGSILRECQIEFNNVLAIDSGDVFKLTFQVENGGFEYLKGNIRLPFRQHSSTASKSSVTYKIDVDKPTVNTNTAFIVDKSFTRTKIATRWSGWTDSLAGMESYNWEIFELQNKSGTQRYATRSKADCIKPQLYKATCNPFLDPIVTITCILAPG</sequence>
<proteinExistence type="predicted"/>
<evidence type="ECO:0000313" key="1">
    <source>
        <dbReference type="EMBL" id="EKC22837.1"/>
    </source>
</evidence>
<dbReference type="EMBL" id="JH819047">
    <property type="protein sequence ID" value="EKC22837.1"/>
    <property type="molecule type" value="Genomic_DNA"/>
</dbReference>
<reference evidence="1" key="1">
    <citation type="journal article" date="2012" name="Nature">
        <title>The oyster genome reveals stress adaptation and complexity of shell formation.</title>
        <authorList>
            <person name="Zhang G."/>
            <person name="Fang X."/>
            <person name="Guo X."/>
            <person name="Li L."/>
            <person name="Luo R."/>
            <person name="Xu F."/>
            <person name="Yang P."/>
            <person name="Zhang L."/>
            <person name="Wang X."/>
            <person name="Qi H."/>
            <person name="Xiong Z."/>
            <person name="Que H."/>
            <person name="Xie Y."/>
            <person name="Holland P.W."/>
            <person name="Paps J."/>
            <person name="Zhu Y."/>
            <person name="Wu F."/>
            <person name="Chen Y."/>
            <person name="Wang J."/>
            <person name="Peng C."/>
            <person name="Meng J."/>
            <person name="Yang L."/>
            <person name="Liu J."/>
            <person name="Wen B."/>
            <person name="Zhang N."/>
            <person name="Huang Z."/>
            <person name="Zhu Q."/>
            <person name="Feng Y."/>
            <person name="Mount A."/>
            <person name="Hedgecock D."/>
            <person name="Xu Z."/>
            <person name="Liu Y."/>
            <person name="Domazet-Loso T."/>
            <person name="Du Y."/>
            <person name="Sun X."/>
            <person name="Zhang S."/>
            <person name="Liu B."/>
            <person name="Cheng P."/>
            <person name="Jiang X."/>
            <person name="Li J."/>
            <person name="Fan D."/>
            <person name="Wang W."/>
            <person name="Fu W."/>
            <person name="Wang T."/>
            <person name="Wang B."/>
            <person name="Zhang J."/>
            <person name="Peng Z."/>
            <person name="Li Y."/>
            <person name="Li N."/>
            <person name="Wang J."/>
            <person name="Chen M."/>
            <person name="He Y."/>
            <person name="Tan F."/>
            <person name="Song X."/>
            <person name="Zheng Q."/>
            <person name="Huang R."/>
            <person name="Yang H."/>
            <person name="Du X."/>
            <person name="Chen L."/>
            <person name="Yang M."/>
            <person name="Gaffney P.M."/>
            <person name="Wang S."/>
            <person name="Luo L."/>
            <person name="She Z."/>
            <person name="Ming Y."/>
            <person name="Huang W."/>
            <person name="Zhang S."/>
            <person name="Huang B."/>
            <person name="Zhang Y."/>
            <person name="Qu T."/>
            <person name="Ni P."/>
            <person name="Miao G."/>
            <person name="Wang J."/>
            <person name="Wang Q."/>
            <person name="Steinberg C.E."/>
            <person name="Wang H."/>
            <person name="Li N."/>
            <person name="Qian L."/>
            <person name="Zhang G."/>
            <person name="Li Y."/>
            <person name="Yang H."/>
            <person name="Liu X."/>
            <person name="Wang J."/>
            <person name="Yin Y."/>
            <person name="Wang J."/>
        </authorList>
    </citation>
    <scope>NUCLEOTIDE SEQUENCE [LARGE SCALE GENOMIC DNA]</scope>
    <source>
        <strain evidence="1">05x7-T-G4-1.051#20</strain>
    </source>
</reference>
<organism evidence="1">
    <name type="scientific">Magallana gigas</name>
    <name type="common">Pacific oyster</name>
    <name type="synonym">Crassostrea gigas</name>
    <dbReference type="NCBI Taxonomy" id="29159"/>
    <lineage>
        <taxon>Eukaryota</taxon>
        <taxon>Metazoa</taxon>
        <taxon>Spiralia</taxon>
        <taxon>Lophotrochozoa</taxon>
        <taxon>Mollusca</taxon>
        <taxon>Bivalvia</taxon>
        <taxon>Autobranchia</taxon>
        <taxon>Pteriomorphia</taxon>
        <taxon>Ostreida</taxon>
        <taxon>Ostreoidea</taxon>
        <taxon>Ostreidae</taxon>
        <taxon>Magallana</taxon>
    </lineage>
</organism>
<gene>
    <name evidence="1" type="ORF">CGI_10001388</name>
</gene>
<name>K1PG01_MAGGI</name>
<accession>K1PG01</accession>
<protein>
    <submittedName>
        <fullName evidence="1">Uncharacterized protein</fullName>
    </submittedName>
</protein>
<dbReference type="InParanoid" id="K1PG01"/>
<dbReference type="HOGENOM" id="CLU_1469605_0_0_1"/>
<dbReference type="AlphaFoldDB" id="K1PG01"/>